<dbReference type="PANTHER" id="PTHR11686:SF9">
    <property type="entry name" value="RE13973P"/>
    <property type="match status" value="1"/>
</dbReference>
<dbReference type="GO" id="GO:0003723">
    <property type="term" value="F:RNA binding"/>
    <property type="evidence" value="ECO:0007669"/>
    <property type="project" value="UniProtKB-KW"/>
</dbReference>
<dbReference type="Pfam" id="PF13865">
    <property type="entry name" value="FoP_duplication"/>
    <property type="match status" value="1"/>
</dbReference>
<organism evidence="12 13">
    <name type="scientific">Steinernema hermaphroditum</name>
    <dbReference type="NCBI Taxonomy" id="289476"/>
    <lineage>
        <taxon>Eukaryota</taxon>
        <taxon>Metazoa</taxon>
        <taxon>Ecdysozoa</taxon>
        <taxon>Nematoda</taxon>
        <taxon>Chromadorea</taxon>
        <taxon>Rhabditida</taxon>
        <taxon>Tylenchina</taxon>
        <taxon>Panagrolaimomorpha</taxon>
        <taxon>Strongyloidoidea</taxon>
        <taxon>Steinernematidae</taxon>
        <taxon>Steinernema</taxon>
    </lineage>
</organism>
<gene>
    <name evidence="12" type="ORF">QR680_006560</name>
</gene>
<feature type="binding site" evidence="8">
    <location>
        <position position="476"/>
    </location>
    <ligand>
        <name>L-glutamate</name>
        <dbReference type="ChEBI" id="CHEBI:29985"/>
    </ligand>
</feature>
<keyword evidence="10" id="KW-0812">Transmembrane</keyword>
<keyword evidence="1" id="KW-0645">Protease</keyword>
<dbReference type="GO" id="GO:0006751">
    <property type="term" value="P:glutathione catabolic process"/>
    <property type="evidence" value="ECO:0007669"/>
    <property type="project" value="InterPro"/>
</dbReference>
<dbReference type="InterPro" id="IPR035979">
    <property type="entry name" value="RBD_domain_sf"/>
</dbReference>
<evidence type="ECO:0000256" key="3">
    <source>
        <dbReference type="ARBA" id="ARBA00022801"/>
    </source>
</evidence>
<evidence type="ECO:0000256" key="4">
    <source>
        <dbReference type="ARBA" id="ARBA00022884"/>
    </source>
</evidence>
<evidence type="ECO:0000256" key="8">
    <source>
        <dbReference type="PIRSR" id="PIRSR600101-2"/>
    </source>
</evidence>
<keyword evidence="3" id="KW-0378">Hydrolase</keyword>
<dbReference type="Proteomes" id="UP001175271">
    <property type="component" value="Unassembled WGS sequence"/>
</dbReference>
<name>A0AA39HXE7_9BILA</name>
<evidence type="ECO:0000313" key="12">
    <source>
        <dbReference type="EMBL" id="KAK0413039.1"/>
    </source>
</evidence>
<evidence type="ECO:0000259" key="11">
    <source>
        <dbReference type="Pfam" id="PF13865"/>
    </source>
</evidence>
<dbReference type="SUPFAM" id="SSF56235">
    <property type="entry name" value="N-terminal nucleophile aminohydrolases (Ntn hydrolases)"/>
    <property type="match status" value="1"/>
</dbReference>
<keyword evidence="4" id="KW-0694">RNA-binding</keyword>
<keyword evidence="10" id="KW-1133">Transmembrane helix</keyword>
<dbReference type="PANTHER" id="PTHR11686">
    <property type="entry name" value="GAMMA GLUTAMYL TRANSPEPTIDASE"/>
    <property type="match status" value="1"/>
</dbReference>
<dbReference type="EMBL" id="JAUCMV010000003">
    <property type="protein sequence ID" value="KAK0413039.1"/>
    <property type="molecule type" value="Genomic_DNA"/>
</dbReference>
<reference evidence="12" key="1">
    <citation type="submission" date="2023-06" db="EMBL/GenBank/DDBJ databases">
        <title>Genomic analysis of the entomopathogenic nematode Steinernema hermaphroditum.</title>
        <authorList>
            <person name="Schwarz E.M."/>
            <person name="Heppert J.K."/>
            <person name="Baniya A."/>
            <person name="Schwartz H.T."/>
            <person name="Tan C.-H."/>
            <person name="Antoshechkin I."/>
            <person name="Sternberg P.W."/>
            <person name="Goodrich-Blair H."/>
            <person name="Dillman A.R."/>
        </authorList>
    </citation>
    <scope>NUCLEOTIDE SEQUENCE</scope>
    <source>
        <strain evidence="12">PS9179</strain>
        <tissue evidence="12">Whole animal</tissue>
    </source>
</reference>
<protein>
    <recommendedName>
        <fullName evidence="11">Chromatin target of PRMT1 protein C-terminal domain-containing protein</fullName>
    </recommendedName>
</protein>
<dbReference type="InterPro" id="IPR000101">
    <property type="entry name" value="GGT_peptidase"/>
</dbReference>
<sequence length="842" mass="93080">MPATLQVNPEDRADTALTVKDMRKKGQPWIIAVVALTILVLSAFLLFFVVREFKRSGDTKDVGSLTEDDWPEPNHGSLLARFKKAAVVADNGLCAEVGRNILLRGGNAVDAAIATLTCVGGINSHSCGIGGGFIMTLYDKATKKCHSLDARETAPLATNENSYKDDPKAAFTGYKSIAVPGEVHGMWTAFKLYGSGRVAFQDLIMPTVHLLNAGYPVTPLMAKSLQRLRAEILESPSLRAQFVNPSTGDVYLEGEVMKNPKLADTLKKLSTSGDPVKLFYKGEMADQIAAEISSNGGFLTKEDLENYKTVVSQKPLINDHFDDELVMCGPPPSSSFAVTQLLVSLMKRYYGTGSDANLIYSSDQFHHRFIEAQKFSFAKRTLLADPAFVKEAEELVANMTKKEYTNEIFKKITDHALADEEYGGHLAQPNDQGTTHVSVIDADGNAVSLTSSINNIFGSRQRSASLGIIYNDQMDDFSLPGVKNFFGFEPSPANFIRPGKRPMSSMSPMIIYNRHTGDVKMAIGAAGGSKIISAVAQTIVQTLFFNQTLKEAVDTPRLHNQFTPIHTLYEAGVPEPMLEALRARGQNLTLWKTVFSTVQAILRDTDGSLVANSDHRRPVHITSNVTKMNVDKSLDQLIAENKKKNKAGRGARKFNRRPKKQPGEGQAKFTNKQKPNRGGFANVTPRTDNRFVKVNIGNLSYTVKTELFAPYKPSKVNVHFDETGRSLHTADVVLHHRDAKRMVNDFRGIALDGRELKMLIVDDRAPVRVAPSIQQTLSALKKQVQQIAKRSPGAVVKKRGKKNVQKQKKKPDSEKKQQKSKDELDRELEEYMRKHKHPAITI</sequence>
<dbReference type="NCBIfam" id="TIGR00066">
    <property type="entry name" value="g_glut_trans"/>
    <property type="match status" value="1"/>
</dbReference>
<dbReference type="FunFam" id="1.10.246.130:FF:000005">
    <property type="entry name" value="Gamma-glutamyltranspeptidase 1, putative"/>
    <property type="match status" value="1"/>
</dbReference>
<feature type="binding site" evidence="8">
    <location>
        <position position="151"/>
    </location>
    <ligand>
        <name>L-glutamate</name>
        <dbReference type="ChEBI" id="CHEBI:29985"/>
    </ligand>
</feature>
<feature type="compositionally biased region" description="Basic residues" evidence="9">
    <location>
        <begin position="643"/>
        <end position="660"/>
    </location>
</feature>
<dbReference type="Pfam" id="PF01019">
    <property type="entry name" value="G_glu_transpept"/>
    <property type="match status" value="1"/>
</dbReference>
<dbReference type="InterPro" id="IPR025715">
    <property type="entry name" value="FoP_C"/>
</dbReference>
<feature type="binding site" evidence="8">
    <location>
        <begin position="504"/>
        <end position="505"/>
    </location>
    <ligand>
        <name>L-glutamate</name>
        <dbReference type="ChEBI" id="CHEBI:29985"/>
    </ligand>
</feature>
<evidence type="ECO:0000256" key="7">
    <source>
        <dbReference type="PIRSR" id="PIRSR600101-1"/>
    </source>
</evidence>
<feature type="region of interest" description="Disordered" evidence="9">
    <location>
        <begin position="643"/>
        <end position="685"/>
    </location>
</feature>
<evidence type="ECO:0000256" key="6">
    <source>
        <dbReference type="ARBA" id="ARBA00023315"/>
    </source>
</evidence>
<dbReference type="InterPro" id="IPR029055">
    <property type="entry name" value="Ntn_hydrolases_N"/>
</dbReference>
<evidence type="ECO:0000256" key="9">
    <source>
        <dbReference type="SAM" id="MobiDB-lite"/>
    </source>
</evidence>
<dbReference type="Gene3D" id="1.10.246.130">
    <property type="match status" value="1"/>
</dbReference>
<dbReference type="GO" id="GO:0036374">
    <property type="term" value="F:glutathione hydrolase activity"/>
    <property type="evidence" value="ECO:0007669"/>
    <property type="project" value="InterPro"/>
</dbReference>
<feature type="active site" description="Nucleophile" evidence="7">
    <location>
        <position position="434"/>
    </location>
</feature>
<keyword evidence="6" id="KW-0012">Acyltransferase</keyword>
<evidence type="ECO:0000256" key="2">
    <source>
        <dbReference type="ARBA" id="ARBA00022679"/>
    </source>
</evidence>
<dbReference type="InterPro" id="IPR043138">
    <property type="entry name" value="GGT_lsub"/>
</dbReference>
<feature type="region of interest" description="Disordered" evidence="9">
    <location>
        <begin position="790"/>
        <end position="826"/>
    </location>
</feature>
<feature type="transmembrane region" description="Helical" evidence="10">
    <location>
        <begin position="29"/>
        <end position="50"/>
    </location>
</feature>
<feature type="binding site" evidence="8">
    <location>
        <begin position="452"/>
        <end position="454"/>
    </location>
    <ligand>
        <name>L-glutamate</name>
        <dbReference type="ChEBI" id="CHEBI:29985"/>
    </ligand>
</feature>
<dbReference type="InterPro" id="IPR043137">
    <property type="entry name" value="GGT_ssub_C"/>
</dbReference>
<dbReference type="GO" id="GO:0005886">
    <property type="term" value="C:plasma membrane"/>
    <property type="evidence" value="ECO:0007669"/>
    <property type="project" value="TreeGrafter"/>
</dbReference>
<feature type="binding site" evidence="8">
    <location>
        <position position="528"/>
    </location>
    <ligand>
        <name>L-glutamate</name>
        <dbReference type="ChEBI" id="CHEBI:29985"/>
    </ligand>
</feature>
<feature type="domain" description="Chromatin target of PRMT1 protein C-terminal" evidence="11">
    <location>
        <begin position="790"/>
        <end position="835"/>
    </location>
</feature>
<feature type="compositionally biased region" description="Basic and acidic residues" evidence="9">
    <location>
        <begin position="810"/>
        <end position="826"/>
    </location>
</feature>
<proteinExistence type="predicted"/>
<accession>A0AA39HXE7</accession>
<comment type="caution">
    <text evidence="12">The sequence shown here is derived from an EMBL/GenBank/DDBJ whole genome shotgun (WGS) entry which is preliminary data.</text>
</comment>
<evidence type="ECO:0000256" key="10">
    <source>
        <dbReference type="SAM" id="Phobius"/>
    </source>
</evidence>
<dbReference type="GO" id="GO:0016746">
    <property type="term" value="F:acyltransferase activity"/>
    <property type="evidence" value="ECO:0007669"/>
    <property type="project" value="UniProtKB-KW"/>
</dbReference>
<dbReference type="PRINTS" id="PR01210">
    <property type="entry name" value="GGTRANSPTASE"/>
</dbReference>
<dbReference type="AlphaFoldDB" id="A0AA39HXE7"/>
<evidence type="ECO:0000256" key="1">
    <source>
        <dbReference type="ARBA" id="ARBA00022670"/>
    </source>
</evidence>
<feature type="compositionally biased region" description="Basic residues" evidence="9">
    <location>
        <begin position="796"/>
        <end position="809"/>
    </location>
</feature>
<keyword evidence="13" id="KW-1185">Reference proteome</keyword>
<dbReference type="GO" id="GO:0006508">
    <property type="term" value="P:proteolysis"/>
    <property type="evidence" value="ECO:0007669"/>
    <property type="project" value="UniProtKB-KW"/>
</dbReference>
<evidence type="ECO:0000313" key="13">
    <source>
        <dbReference type="Proteomes" id="UP001175271"/>
    </source>
</evidence>
<keyword evidence="10" id="KW-0472">Membrane</keyword>
<dbReference type="SUPFAM" id="SSF54928">
    <property type="entry name" value="RNA-binding domain, RBD"/>
    <property type="match status" value="1"/>
</dbReference>
<keyword evidence="5" id="KW-0325">Glycoprotein</keyword>
<dbReference type="Gene3D" id="3.60.20.40">
    <property type="match status" value="1"/>
</dbReference>
<dbReference type="FunFam" id="3.60.20.40:FF:000006">
    <property type="entry name" value="Protein CBG05566"/>
    <property type="match status" value="1"/>
</dbReference>
<evidence type="ECO:0000256" key="5">
    <source>
        <dbReference type="ARBA" id="ARBA00023180"/>
    </source>
</evidence>
<keyword evidence="2" id="KW-0808">Transferase</keyword>